<gene>
    <name evidence="6" type="ORF">FYJ72_04790</name>
</gene>
<evidence type="ECO:0000256" key="2">
    <source>
        <dbReference type="ARBA" id="ARBA00022748"/>
    </source>
</evidence>
<comment type="subcellular location">
    <subcellularLocation>
        <location evidence="1">Cell envelope</location>
    </subcellularLocation>
</comment>
<evidence type="ECO:0000256" key="3">
    <source>
        <dbReference type="ARBA" id="ARBA00023157"/>
    </source>
</evidence>
<feature type="domain" description="Thioredoxin" evidence="5">
    <location>
        <begin position="243"/>
        <end position="385"/>
    </location>
</feature>
<comment type="caution">
    <text evidence="6">The sequence shown here is derived from an EMBL/GenBank/DDBJ whole genome shotgun (WGS) entry which is preliminary data.</text>
</comment>
<dbReference type="CDD" id="cd02966">
    <property type="entry name" value="TlpA_like_family"/>
    <property type="match status" value="1"/>
</dbReference>
<evidence type="ECO:0000313" key="7">
    <source>
        <dbReference type="Proteomes" id="UP000450161"/>
    </source>
</evidence>
<sequence length="386" mass="44278">MNIYNHYLNKKKMFLGILFVLSTVQVGAQAFRDEVEDSLKAFSERNAAAADWIKTYNASYDYAVFFPFDDEKDPLAGKDRVKVLEEKYKHLSGQLKKIKDTRIRQYLGHLNEDARVNFLTRILPKNDARRKEMISGIDVNNWLGLYNYLPQRVIKASIDASLDSLYGHDMTEYGLAKMQAISARVSNARVRHALLDDCACDVLLYGKDYADIDRFWKPYCEMAGSDSLLIRKYADKVKSIKNTKKGMMAPEFSFTDREGNVHSSKEFLGKVVYIDCWATWCGPCCREIPYLEKRVAEYQGNGKVRFVSISMDSNRQAWLKKLDKDNPAWEQFILDKVQDEALSKAFGINGIPRFILLNADGTIADSDAFRPSDKDFHQQLDAVLNK</sequence>
<keyword evidence="2" id="KW-0201">Cytochrome c-type biogenesis</keyword>
<keyword evidence="3" id="KW-1015">Disulfide bond</keyword>
<evidence type="ECO:0000256" key="4">
    <source>
        <dbReference type="ARBA" id="ARBA00023284"/>
    </source>
</evidence>
<dbReference type="GO" id="GO:0017004">
    <property type="term" value="P:cytochrome complex assembly"/>
    <property type="evidence" value="ECO:0007669"/>
    <property type="project" value="UniProtKB-KW"/>
</dbReference>
<evidence type="ECO:0000313" key="6">
    <source>
        <dbReference type="EMBL" id="MST77013.1"/>
    </source>
</evidence>
<dbReference type="SUPFAM" id="SSF52833">
    <property type="entry name" value="Thioredoxin-like"/>
    <property type="match status" value="1"/>
</dbReference>
<dbReference type="Proteomes" id="UP000450161">
    <property type="component" value="Unassembled WGS sequence"/>
</dbReference>
<organism evidence="6 7">
    <name type="scientific">Segatella copri</name>
    <dbReference type="NCBI Taxonomy" id="165179"/>
    <lineage>
        <taxon>Bacteria</taxon>
        <taxon>Pseudomonadati</taxon>
        <taxon>Bacteroidota</taxon>
        <taxon>Bacteroidia</taxon>
        <taxon>Bacteroidales</taxon>
        <taxon>Prevotellaceae</taxon>
        <taxon>Segatella</taxon>
    </lineage>
</organism>
<name>A0A6I2TX66_9BACT</name>
<evidence type="ECO:0000259" key="5">
    <source>
        <dbReference type="PROSITE" id="PS51352"/>
    </source>
</evidence>
<dbReference type="InterPro" id="IPR036249">
    <property type="entry name" value="Thioredoxin-like_sf"/>
</dbReference>
<reference evidence="6 7" key="1">
    <citation type="submission" date="2019-08" db="EMBL/GenBank/DDBJ databases">
        <title>In-depth cultivation of the pig gut microbiome towards novel bacterial diversity and tailored functional studies.</title>
        <authorList>
            <person name="Wylensek D."/>
            <person name="Hitch T.C.A."/>
            <person name="Clavel T."/>
        </authorList>
    </citation>
    <scope>NUCLEOTIDE SEQUENCE [LARGE SCALE GENOMIC DNA]</scope>
    <source>
        <strain evidence="6 7">LKV-178-WT-2C</strain>
    </source>
</reference>
<dbReference type="InterPro" id="IPR050553">
    <property type="entry name" value="Thioredoxin_ResA/DsbE_sf"/>
</dbReference>
<proteinExistence type="predicted"/>
<dbReference type="Pfam" id="PF08534">
    <property type="entry name" value="Redoxin"/>
    <property type="match status" value="1"/>
</dbReference>
<keyword evidence="4" id="KW-0676">Redox-active center</keyword>
<dbReference type="PROSITE" id="PS51352">
    <property type="entry name" value="THIOREDOXIN_2"/>
    <property type="match status" value="1"/>
</dbReference>
<dbReference type="AlphaFoldDB" id="A0A6I2TX66"/>
<protein>
    <submittedName>
        <fullName evidence="6">TlpA family protein disulfide reductase</fullName>
    </submittedName>
</protein>
<dbReference type="InterPro" id="IPR013740">
    <property type="entry name" value="Redoxin"/>
</dbReference>
<evidence type="ECO:0000256" key="1">
    <source>
        <dbReference type="ARBA" id="ARBA00004196"/>
    </source>
</evidence>
<dbReference type="EMBL" id="VUNF01000005">
    <property type="protein sequence ID" value="MST77013.1"/>
    <property type="molecule type" value="Genomic_DNA"/>
</dbReference>
<dbReference type="PANTHER" id="PTHR42852">
    <property type="entry name" value="THIOL:DISULFIDE INTERCHANGE PROTEIN DSBE"/>
    <property type="match status" value="1"/>
</dbReference>
<dbReference type="Gene3D" id="3.40.30.10">
    <property type="entry name" value="Glutaredoxin"/>
    <property type="match status" value="1"/>
</dbReference>
<dbReference type="InterPro" id="IPR013766">
    <property type="entry name" value="Thioredoxin_domain"/>
</dbReference>
<accession>A0A6I2TX66</accession>
<dbReference type="GO" id="GO:0016491">
    <property type="term" value="F:oxidoreductase activity"/>
    <property type="evidence" value="ECO:0007669"/>
    <property type="project" value="InterPro"/>
</dbReference>
<dbReference type="GO" id="GO:0030313">
    <property type="term" value="C:cell envelope"/>
    <property type="evidence" value="ECO:0007669"/>
    <property type="project" value="UniProtKB-SubCell"/>
</dbReference>
<dbReference type="PANTHER" id="PTHR42852:SF6">
    <property type="entry name" value="THIOL:DISULFIDE INTERCHANGE PROTEIN DSBE"/>
    <property type="match status" value="1"/>
</dbReference>